<dbReference type="AlphaFoldDB" id="A0ABD0QFH6"/>
<gene>
    <name evidence="1" type="ORF">M9458_020169</name>
</gene>
<proteinExistence type="predicted"/>
<organism evidence="1 2">
    <name type="scientific">Cirrhinus mrigala</name>
    <name type="common">Mrigala</name>
    <dbReference type="NCBI Taxonomy" id="683832"/>
    <lineage>
        <taxon>Eukaryota</taxon>
        <taxon>Metazoa</taxon>
        <taxon>Chordata</taxon>
        <taxon>Craniata</taxon>
        <taxon>Vertebrata</taxon>
        <taxon>Euteleostomi</taxon>
        <taxon>Actinopterygii</taxon>
        <taxon>Neopterygii</taxon>
        <taxon>Teleostei</taxon>
        <taxon>Ostariophysi</taxon>
        <taxon>Cypriniformes</taxon>
        <taxon>Cyprinidae</taxon>
        <taxon>Labeoninae</taxon>
        <taxon>Labeonini</taxon>
        <taxon>Cirrhinus</taxon>
    </lineage>
</organism>
<evidence type="ECO:0000313" key="1">
    <source>
        <dbReference type="EMBL" id="KAL0184473.1"/>
    </source>
</evidence>
<accession>A0ABD0QFH6</accession>
<comment type="caution">
    <text evidence="1">The sequence shown here is derived from an EMBL/GenBank/DDBJ whole genome shotgun (WGS) entry which is preliminary data.</text>
</comment>
<sequence>TLESSVESFLSRESKMKHLIRSLEQEKASYQKTIERMRSSLPSDAIADVEMTQLKSSTNGKAKEAACKKP</sequence>
<keyword evidence="2" id="KW-1185">Reference proteome</keyword>
<name>A0ABD0QFH6_CIRMR</name>
<dbReference type="Proteomes" id="UP001529510">
    <property type="component" value="Unassembled WGS sequence"/>
</dbReference>
<evidence type="ECO:0000313" key="2">
    <source>
        <dbReference type="Proteomes" id="UP001529510"/>
    </source>
</evidence>
<dbReference type="EMBL" id="JAMKFB020000009">
    <property type="protein sequence ID" value="KAL0184473.1"/>
    <property type="molecule type" value="Genomic_DNA"/>
</dbReference>
<protein>
    <submittedName>
        <fullName evidence="1">Uncharacterized protein</fullName>
    </submittedName>
</protein>
<reference evidence="1 2" key="1">
    <citation type="submission" date="2024-05" db="EMBL/GenBank/DDBJ databases">
        <title>Genome sequencing and assembly of Indian major carp, Cirrhinus mrigala (Hamilton, 1822).</title>
        <authorList>
            <person name="Mohindra V."/>
            <person name="Chowdhury L.M."/>
            <person name="Lal K."/>
            <person name="Jena J.K."/>
        </authorList>
    </citation>
    <scope>NUCLEOTIDE SEQUENCE [LARGE SCALE GENOMIC DNA]</scope>
    <source>
        <strain evidence="1">CM1030</strain>
        <tissue evidence="1">Blood</tissue>
    </source>
</reference>
<feature type="non-terminal residue" evidence="1">
    <location>
        <position position="1"/>
    </location>
</feature>